<dbReference type="PROSITE" id="PS50949">
    <property type="entry name" value="HTH_GNTR"/>
    <property type="match status" value="1"/>
</dbReference>
<dbReference type="Gene3D" id="1.20.120.530">
    <property type="entry name" value="GntR ligand-binding domain-like"/>
    <property type="match status" value="1"/>
</dbReference>
<dbReference type="AlphaFoldDB" id="A0A558GNB0"/>
<name>A0A558GNB0_PAENT</name>
<protein>
    <submittedName>
        <fullName evidence="5">GntR family transcriptional regulator</fullName>
    </submittedName>
</protein>
<proteinExistence type="predicted"/>
<dbReference type="InterPro" id="IPR000524">
    <property type="entry name" value="Tscrpt_reg_HTH_GntR"/>
</dbReference>
<dbReference type="RefSeq" id="WP_144653114.1">
    <property type="nucleotide sequence ID" value="NZ_VNFK01000025.1"/>
</dbReference>
<reference evidence="5 6" key="1">
    <citation type="submission" date="2019-07" db="EMBL/GenBank/DDBJ databases">
        <title>Diversity of Bacteria from Kongsfjorden, Arctic.</title>
        <authorList>
            <person name="Yu Y."/>
        </authorList>
    </citation>
    <scope>NUCLEOTIDE SEQUENCE [LARGE SCALE GENOMIC DNA]</scope>
    <source>
        <strain evidence="5 6">SM1928</strain>
    </source>
</reference>
<dbReference type="SUPFAM" id="SSF48008">
    <property type="entry name" value="GntR ligand-binding domain-like"/>
    <property type="match status" value="1"/>
</dbReference>
<organism evidence="5 6">
    <name type="scientific">Paenarthrobacter nitroguajacolicus</name>
    <name type="common">Arthrobacter nitroguajacolicus</name>
    <dbReference type="NCBI Taxonomy" id="211146"/>
    <lineage>
        <taxon>Bacteria</taxon>
        <taxon>Bacillati</taxon>
        <taxon>Actinomycetota</taxon>
        <taxon>Actinomycetes</taxon>
        <taxon>Micrococcales</taxon>
        <taxon>Micrococcaceae</taxon>
        <taxon>Paenarthrobacter</taxon>
    </lineage>
</organism>
<evidence type="ECO:0000256" key="2">
    <source>
        <dbReference type="ARBA" id="ARBA00023125"/>
    </source>
</evidence>
<dbReference type="GO" id="GO:0003677">
    <property type="term" value="F:DNA binding"/>
    <property type="evidence" value="ECO:0007669"/>
    <property type="project" value="UniProtKB-KW"/>
</dbReference>
<gene>
    <name evidence="5" type="ORF">FQP90_21545</name>
</gene>
<evidence type="ECO:0000259" key="4">
    <source>
        <dbReference type="PROSITE" id="PS50949"/>
    </source>
</evidence>
<keyword evidence="1" id="KW-0805">Transcription regulation</keyword>
<dbReference type="Pfam" id="PF07729">
    <property type="entry name" value="FCD"/>
    <property type="match status" value="1"/>
</dbReference>
<dbReference type="InterPro" id="IPR036388">
    <property type="entry name" value="WH-like_DNA-bd_sf"/>
</dbReference>
<feature type="domain" description="HTH gntR-type" evidence="4">
    <location>
        <begin position="13"/>
        <end position="80"/>
    </location>
</feature>
<dbReference type="SUPFAM" id="SSF46785">
    <property type="entry name" value="Winged helix' DNA-binding domain"/>
    <property type="match status" value="1"/>
</dbReference>
<evidence type="ECO:0000256" key="3">
    <source>
        <dbReference type="ARBA" id="ARBA00023163"/>
    </source>
</evidence>
<accession>A0A558GNB0</accession>
<dbReference type="SMART" id="SM00345">
    <property type="entry name" value="HTH_GNTR"/>
    <property type="match status" value="1"/>
</dbReference>
<dbReference type="GO" id="GO:0003700">
    <property type="term" value="F:DNA-binding transcription factor activity"/>
    <property type="evidence" value="ECO:0007669"/>
    <property type="project" value="InterPro"/>
</dbReference>
<dbReference type="Gene3D" id="1.10.10.10">
    <property type="entry name" value="Winged helix-like DNA-binding domain superfamily/Winged helix DNA-binding domain"/>
    <property type="match status" value="1"/>
</dbReference>
<dbReference type="Proteomes" id="UP000316500">
    <property type="component" value="Unassembled WGS sequence"/>
</dbReference>
<dbReference type="OrthoDB" id="9816161at2"/>
<dbReference type="InterPro" id="IPR008920">
    <property type="entry name" value="TF_FadR/GntR_C"/>
</dbReference>
<dbReference type="SMART" id="SM00895">
    <property type="entry name" value="FCD"/>
    <property type="match status" value="1"/>
</dbReference>
<dbReference type="PANTHER" id="PTHR43537:SF24">
    <property type="entry name" value="GLUCONATE OPERON TRANSCRIPTIONAL REPRESSOR"/>
    <property type="match status" value="1"/>
</dbReference>
<evidence type="ECO:0000313" key="6">
    <source>
        <dbReference type="Proteomes" id="UP000316500"/>
    </source>
</evidence>
<dbReference type="PRINTS" id="PR00035">
    <property type="entry name" value="HTHGNTR"/>
</dbReference>
<dbReference type="InterPro" id="IPR011711">
    <property type="entry name" value="GntR_C"/>
</dbReference>
<dbReference type="Pfam" id="PF00392">
    <property type="entry name" value="GntR"/>
    <property type="match status" value="1"/>
</dbReference>
<dbReference type="PANTHER" id="PTHR43537">
    <property type="entry name" value="TRANSCRIPTIONAL REGULATOR, GNTR FAMILY"/>
    <property type="match status" value="1"/>
</dbReference>
<sequence length="227" mass="25133">MNDATSLSPVASISRRDAVMKEIRRAIVAGTLKPGDKLTEVKLSSMLNVSRPTIREALTQLAQEGLLIQEPYRGLRVATLDTADILDIARTRMALDMLAAESILEDTTGRRMAIVDAAWEAFDKIAFHPDPVVLHEAHIAFHRSFWVASENALLLRLWPVTEAHLTIALAQDQATRADPVRAHEVHEQLVRSMRSGDMEAIEAAFSVHTIGSAEQLIKLLEQDKETA</sequence>
<dbReference type="EMBL" id="VNFK01000025">
    <property type="protein sequence ID" value="TVU58380.1"/>
    <property type="molecule type" value="Genomic_DNA"/>
</dbReference>
<comment type="caution">
    <text evidence="5">The sequence shown here is derived from an EMBL/GenBank/DDBJ whole genome shotgun (WGS) entry which is preliminary data.</text>
</comment>
<evidence type="ECO:0000313" key="5">
    <source>
        <dbReference type="EMBL" id="TVU58380.1"/>
    </source>
</evidence>
<keyword evidence="2" id="KW-0238">DNA-binding</keyword>
<evidence type="ECO:0000256" key="1">
    <source>
        <dbReference type="ARBA" id="ARBA00023015"/>
    </source>
</evidence>
<dbReference type="CDD" id="cd07377">
    <property type="entry name" value="WHTH_GntR"/>
    <property type="match status" value="1"/>
</dbReference>
<dbReference type="InterPro" id="IPR036390">
    <property type="entry name" value="WH_DNA-bd_sf"/>
</dbReference>
<keyword evidence="3" id="KW-0804">Transcription</keyword>